<sequence>MNTASSSGTGSLPSNTVPNPYEDLKANTTRSDVTLAGPLVPPSKEVNRELETITDQVLTGRTNNVLPLVVQPSLASTSSTPISSSKMPKVTKDMSYNNAESINQINVIDVASKRGNPTLISDLILEEIEVCLTSKSIPPRIDDTDLDLEGDIRLLEELLNNDPSLSPLPPKELNLEEIKTVKSFIDEPPELKRKELPFYLEYAFLEGTNKLPVIISKDLKDEEKSALLKVLKSHKWAIAWKISNRFCIHKILMEDDFNPTVQHQRRVNSKIHEVIKKEVIKPLDAGLIYPISDSPWVSPVHCVPKKGGMTIVENEDNELIPTSRCSLGATKDQTFSAYTLCEQDYDGCSSSLHYDRKRVTSRSVCSREILTLVLSKTIVYTDHSALKYLLAKQDAKPRLLWWILLLQEFDVIIHDKKGAENLATDLLSRLENPYQDELEKKEITETFPLETLGMIAFHGDSL</sequence>
<comment type="caution">
    <text evidence="2">The sequence shown here is derived from an EMBL/GenBank/DDBJ whole genome shotgun (WGS) entry which is preliminary data.</text>
</comment>
<reference evidence="2" key="1">
    <citation type="journal article" date="2019" name="Sci. Rep.">
        <title>Draft genome of Tanacetum cinerariifolium, the natural source of mosquito coil.</title>
        <authorList>
            <person name="Yamashiro T."/>
            <person name="Shiraishi A."/>
            <person name="Satake H."/>
            <person name="Nakayama K."/>
        </authorList>
    </citation>
    <scope>NUCLEOTIDE SEQUENCE</scope>
</reference>
<dbReference type="AlphaFoldDB" id="A0A699GKN1"/>
<feature type="region of interest" description="Disordered" evidence="1">
    <location>
        <begin position="1"/>
        <end position="42"/>
    </location>
</feature>
<proteinExistence type="predicted"/>
<dbReference type="GO" id="GO:0003964">
    <property type="term" value="F:RNA-directed DNA polymerase activity"/>
    <property type="evidence" value="ECO:0007669"/>
    <property type="project" value="UniProtKB-KW"/>
</dbReference>
<evidence type="ECO:0000313" key="2">
    <source>
        <dbReference type="EMBL" id="GEU47705.1"/>
    </source>
</evidence>
<feature type="compositionally biased region" description="Polar residues" evidence="1">
    <location>
        <begin position="1"/>
        <end position="18"/>
    </location>
</feature>
<protein>
    <submittedName>
        <fullName evidence="2">Reverse transcriptase domain-containing protein</fullName>
    </submittedName>
</protein>
<dbReference type="PANTHER" id="PTHR37984:SF5">
    <property type="entry name" value="PROTEIN NYNRIN-LIKE"/>
    <property type="match status" value="1"/>
</dbReference>
<dbReference type="PANTHER" id="PTHR37984">
    <property type="entry name" value="PROTEIN CBG26694"/>
    <property type="match status" value="1"/>
</dbReference>
<dbReference type="GO" id="GO:0016787">
    <property type="term" value="F:hydrolase activity"/>
    <property type="evidence" value="ECO:0007669"/>
    <property type="project" value="UniProtKB-KW"/>
</dbReference>
<dbReference type="EMBL" id="BKCJ010002311">
    <property type="protein sequence ID" value="GEU47705.1"/>
    <property type="molecule type" value="Genomic_DNA"/>
</dbReference>
<keyword evidence="2" id="KW-0695">RNA-directed DNA polymerase</keyword>
<accession>A0A699GKN1</accession>
<dbReference type="InterPro" id="IPR043502">
    <property type="entry name" value="DNA/RNA_pol_sf"/>
</dbReference>
<organism evidence="2">
    <name type="scientific">Tanacetum cinerariifolium</name>
    <name type="common">Dalmatian daisy</name>
    <name type="synonym">Chrysanthemum cinerariifolium</name>
    <dbReference type="NCBI Taxonomy" id="118510"/>
    <lineage>
        <taxon>Eukaryota</taxon>
        <taxon>Viridiplantae</taxon>
        <taxon>Streptophyta</taxon>
        <taxon>Embryophyta</taxon>
        <taxon>Tracheophyta</taxon>
        <taxon>Spermatophyta</taxon>
        <taxon>Magnoliopsida</taxon>
        <taxon>eudicotyledons</taxon>
        <taxon>Gunneridae</taxon>
        <taxon>Pentapetalae</taxon>
        <taxon>asterids</taxon>
        <taxon>campanulids</taxon>
        <taxon>Asterales</taxon>
        <taxon>Asteraceae</taxon>
        <taxon>Asteroideae</taxon>
        <taxon>Anthemideae</taxon>
        <taxon>Anthemidinae</taxon>
        <taxon>Tanacetum</taxon>
    </lineage>
</organism>
<keyword evidence="2" id="KW-0808">Transferase</keyword>
<keyword evidence="2" id="KW-0548">Nucleotidyltransferase</keyword>
<dbReference type="GO" id="GO:0004519">
    <property type="term" value="F:endonuclease activity"/>
    <property type="evidence" value="ECO:0007669"/>
    <property type="project" value="UniProtKB-KW"/>
</dbReference>
<dbReference type="InterPro" id="IPR050951">
    <property type="entry name" value="Retrovirus_Pol_polyprotein"/>
</dbReference>
<evidence type="ECO:0000256" key="1">
    <source>
        <dbReference type="SAM" id="MobiDB-lite"/>
    </source>
</evidence>
<dbReference type="SUPFAM" id="SSF56672">
    <property type="entry name" value="DNA/RNA polymerases"/>
    <property type="match status" value="1"/>
</dbReference>
<gene>
    <name evidence="2" type="ORF">Tci_019683</name>
</gene>
<name>A0A699GKN1_TANCI</name>
<dbReference type="Gene3D" id="3.10.10.10">
    <property type="entry name" value="HIV Type 1 Reverse Transcriptase, subunit A, domain 1"/>
    <property type="match status" value="1"/>
</dbReference>